<keyword evidence="3" id="KW-1185">Reference proteome</keyword>
<feature type="domain" description="DUF5801" evidence="1">
    <location>
        <begin position="2149"/>
        <end position="2303"/>
    </location>
</feature>
<dbReference type="InterPro" id="IPR043824">
    <property type="entry name" value="DUF5801"/>
</dbReference>
<feature type="domain" description="DUF5801" evidence="1">
    <location>
        <begin position="1264"/>
        <end position="1418"/>
    </location>
</feature>
<feature type="domain" description="DUF5801" evidence="1">
    <location>
        <begin position="2503"/>
        <end position="2657"/>
    </location>
</feature>
<feature type="domain" description="DUF5801" evidence="1">
    <location>
        <begin position="3034"/>
        <end position="3188"/>
    </location>
</feature>
<feature type="domain" description="DUF5801" evidence="1">
    <location>
        <begin position="2326"/>
        <end position="2480"/>
    </location>
</feature>
<feature type="domain" description="DUF5801" evidence="1">
    <location>
        <begin position="1795"/>
        <end position="1949"/>
    </location>
</feature>
<gene>
    <name evidence="2" type="ORF">FBZ96_10488</name>
</gene>
<organism evidence="2 3">
    <name type="scientific">Bradyrhizobium stylosanthis</name>
    <dbReference type="NCBI Taxonomy" id="1803665"/>
    <lineage>
        <taxon>Bacteria</taxon>
        <taxon>Pseudomonadati</taxon>
        <taxon>Pseudomonadota</taxon>
        <taxon>Alphaproteobacteria</taxon>
        <taxon>Hyphomicrobiales</taxon>
        <taxon>Nitrobacteraceae</taxon>
        <taxon>Bradyrhizobium</taxon>
    </lineage>
</organism>
<reference evidence="2 3" key="1">
    <citation type="submission" date="2019-06" db="EMBL/GenBank/DDBJ databases">
        <title>Genomic Encyclopedia of Type Strains, Phase IV (KMG-V): Genome sequencing to study the core and pangenomes of soil and plant-associated prokaryotes.</title>
        <authorList>
            <person name="Whitman W."/>
        </authorList>
    </citation>
    <scope>NUCLEOTIDE SEQUENCE [LARGE SCALE GENOMIC DNA]</scope>
    <source>
        <strain evidence="2 3">BR 510</strain>
    </source>
</reference>
<proteinExistence type="predicted"/>
<feature type="domain" description="DUF5801" evidence="1">
    <location>
        <begin position="558"/>
        <end position="711"/>
    </location>
</feature>
<evidence type="ECO:0000313" key="2">
    <source>
        <dbReference type="EMBL" id="TWA99120.1"/>
    </source>
</evidence>
<comment type="caution">
    <text evidence="2">The sequence shown here is derived from an EMBL/GenBank/DDBJ whole genome shotgun (WGS) entry which is preliminary data.</text>
</comment>
<dbReference type="OrthoDB" id="8143322at2"/>
<dbReference type="Pfam" id="PF19116">
    <property type="entry name" value="DUF5801"/>
    <property type="match status" value="18"/>
</dbReference>
<accession>A0A560DPV6</accession>
<feature type="domain" description="DUF5801" evidence="1">
    <location>
        <begin position="379"/>
        <end position="532"/>
    </location>
</feature>
<dbReference type="EMBL" id="VITK01000004">
    <property type="protein sequence ID" value="TWA99120.1"/>
    <property type="molecule type" value="Genomic_DNA"/>
</dbReference>
<feature type="domain" description="DUF5801" evidence="1">
    <location>
        <begin position="197"/>
        <end position="351"/>
    </location>
</feature>
<sequence>MNEQFRIAQATGAGNSNNASPPRIFKLTKPFADQAVVLNLGYDQKVQVDFSAIANEKITLVHVGEKLIILFDNHSTVTVEPFFDSRHDQLGNLTIQVAPGRDLSVAEFASAFPIINDPSAASAVLPAAGDSLGQNNAQASGANFSPFTVDPLPPVGTNTLAPQEDLPTFQTTPPTGFVQQPTTPPAPTISLGTLPELVLDESFLTSATNGIDGSTPDALSTVISGILPVTLNVPGGQQSLTFALSISASGVDTGLIDSQTGNHVFLFLENGVVVGREGKDAATAASGPQDFTLSVDSSGKLTLTDLRSVHQGSGEDGDISEGIHVPAGLISLTATVTDNSNQSTSASVDVGPHLTLQDDGPSIHVVLDGEGEGQVLTNLVVDESNLTAVTNGIEGSIHNGINSAIGWFGGIFQANSGADGVADSEHPISYALSIGPSGTSGLVDAQTGEAVVLLMNGTTVEGHTAASNLLVFTLSVDSSGFVTFTVDRSVKEADGTNPDTNEGISLSDGAVTLTATITDNDGDTATAGIDIGRQVTFLDDGPSIQIVLEGEERTLPSLIVDESNLQAATNGVDGSIHNGNNTASASFGSIFLAETGADGVPDPQHPISYALSIDTSKSSGLVDAQTGEDVVLTMNGTTVEGHTASSNLLVFTLEVDSDGNVTFTDNRSVKEADGTDPDTNESISLASGVVTLTATITDNDGDSADSSIDLGSRVKFLDDGPTAHIALNGEATLIVDETDGVGAPGEVDPVGGNLGTNTILGASLFTNTSEFGADGAASTTPTVYSLTLLSSVSGLTDTATGNAITLFLNGGVIEGHAGTLSTDPLVFTLSIDASTGDTTMTQFRAVVHGTETDPDTSEAATLADNAVGVTVTVTDNDGDSSHDTANLNGVVKFLDDGPTAHIALNESPTLIVDETDGVGAPGEVDPVGGNLGTNTILGASLFTNTSVFGSDGAASATPTVYSLSLLSTVSGLTDTATGNAITLFLNGGVIEGHAGTLSTDPLVFTLSIDSSTGDTTLTQFRAVVHGTETDPDTSEAATLADNAVGVTVTVTDKDGDSSHDTANLNGVVKFLDDGPTAHISLNESPTLIVDETDGVGAPGEVDPVGGNLGTNTILGATLFNNTSVFGSDGAASATPTVYSLSLLSTVSGLTDTATGNAITLILNGGVIEGHAGTLSTDPLVFTLSIDSSTGDTTLTQFRAVVHGTETDPDTSEAATLADNAVGVTVTVTDKDGDSSHDTANLNGVVKFLDDGPTAHISLNESPTLIVDETDGVGAPGEVDPVGGNLGTNTILGATLFNNTSVFGSDGAASTTPTVYSLSLLSTVSGLTDTATGNAITLFLNGSVIEGHAGTLSTDPLVFTLSINASTGDTTLTQFRAVVHGTSSDPDSSEAATLADNAVGVTVTVTDKDGDSSHDTANLNGVVKFLDDGPTAHIALNGSPTLIVDETDGVGAPGEVDPVGGNLGTNTILGATLFNNTSVFGSDGAASATPTVYSLTLLSTVSGLTDTATGNAITLFLNGGVIEGHAGTLSTDPLVFTLSINASTGDTTLTQFRAVVHGTETDPDTSEAATLADNAVGVTVTVTDKDGDSSHDTANLNGVIKFLDDGPTAHISLNESPTLIVDETDGVGAPGEVDPVGGNLGANTILGATLFNNTSVFGSDGAASTTPTVYSLSLLSTVSGLTDTATGNAITLFLNGGVIEGHAGTLSTDPLVFTLSINASTGDTTLTQFRAVVHGTETDPDTSEAATLADNAVGVTVTVTDKDGDSSHDTANLNGVVKFLDDGPTAHIALNGSPTLIVDETDGVGAPGEVDPVGGNLGTNTILGATLFNNTSVFGSDGAASTTPTVYSLTLLSTVSGLTDTATGNPITLFLNAGVIEGHAGTLSTDPLVFTLSINASTGDTTLTQFRAVVHGTETDPDTSEAATLADNAVGVTVTVTDKDGDSSHDTANLNGVVKFLDDGPTAHIALNGSPTLIVDETDGVGAPGEIDPVGGTLGTNTILGATLFNNTSVFGSDGAASATPTVYSLSLLSTVSGLTDTATGNAITLFLNAGVIEGHAGTLSTDPLVFTLSINSSTGDTTLTQFRAVVHGTSSDPDSSEAATLADNAVGVTVTVTDKDGDSSHDTANLNGVVKFLDDGPTAHIALNGSPTLIVDETDGVGAPGEVDPVGGNLGTNTILGATLFNNTSVFGSDGAASATPTVYSLSLLSTVSGLTDTATGNAITLFLNGGVIEGHAGTLSTDPLVFTLSINASTGDTTLTQFRAVVHGTETDPDTSEAATLADNAVGVTVTVTDKDGDSSHDTANLNGVVKFLDDGPTAHIALNGSPTLIVDETDGVGAPGEVDAVGGNLGTNTILGATLFNNTSVFGSDGAASTTPTVYSLSLLSTVSGLTDTATGNAIKLFLNGGVIEGHAGTLSTDPLVFTLSINASTGDTTLTQFRAVVHGTSSDPDSSEAATLADNAVGVTVTVTDKDGDSSHDTANLNGVVKFLDDGPTAHIALNGSPTLIVDETDGVGAPGEVDPVGGNLGTNTILGATLFNNTSVFGSDGAASATPTVYSLSLLSTVSGLTDTATGNAITLILNGGVIEGHAGTLSTDPLVFTLSINASTGDTTLTQFRAVVHGTSSDPDSSEAATLADNAVGVTVTVTDKDGDSSHDTANLNGVVKFLDDGPTAHIALNGSPTLIVDETDGVGAPGEVDPVGGNLGTNTILGATLFNNTSVFGSDGAASTTPTVYSLSLLSTVSGLTDTATGNAITLFLNGSVIEGHAGTLSTDPLVFTLSINSSTGDTTLTQFRAVVHGTSSDPDSSEAATLADNVVGVTVTVTDKDGDSSHDTANLNGVVKFLDDGPTAHIALNGSPTLIVDETDGVGAPGEVDPVGGNLGANTILGATLFTNTSVFGSDGAASTTPTVYSLSLLSTVSGLTDTATGNAIKLFLNGGVIEGHAGTLSTDPLVFTLSINSSTGDTTLTQFRAVVHGTSSDPDSSEAATLADNVVGVTVTVTDKDGDSSHDTANLNGVVKFLDDGPTAHIALNGSPTLIVDETDGVGAPGEVDPVGGNLGTNTILGATLFTNTSVFGSDGAASATPTVYSLSLLSTVSGLTDTATNKAITLFLNGGVIEGHAGTLSTDPLVFTLSINSSTGDTTLTQFRAVVHGTSSNPDTSEAVTLADNAVGVTVTVTDKDGDSSHDTANLNGVVKFLDDGPTITVSTTAPADALVVDETNLAINATANFADNFTVVSSYGSDGAGSIASVYTLAVKSASVDSGLIDVATGQHILLVMNGNTVEGHVGATATLAFTVTVDAAGVVTLDQMRALKHPNASDPDDTVTLSAADLITLTRADTITDKDGDSANSSSSINIGQALTFHDDGPSTISPDYAILNNSIGASFAGYLDVDHNIDNNVGADQLGTISFANITNGDLAIGVVNGSNAILTSGGQNIHLYLVDNDSNPTTPLQLQGWVGSAPGGGGTEVFAVTLNPDGSLATSNDQYTMQLFAQIGATETRTINDFSALGQNTQQFKALDVANTTQDLLFSGYVQQSNGSSNASGGSSVSASTTGIGVANNSMNDGDNLRIDFVNNATVTNGNNNEYNYTTHYNINDFQFGIVQVNGSPPADSIEVWVRIYNANDDTSGNNTATDSAHLADDSQLNTITGIQVNGVNVNLASLTTDGNGGYLVTGLDLHDTVLVHSSGTGYDRIEIENALQTPTFNNPALNGESFDIGTFSYVTTATTIPNVSMSFDVALTDADGDSSTSSLGMTLVSPGTLFNDYSASGTGVTATVGDAADPQANIKGSNFNDTLTGNSAANVLSGGPGDDTLRGMGGDDVLIGGAGNDKFVLEATATLNGHDTIADLQSTDGIFVDVASQALTIGTAASISAAQFVSSSAGVPNEASAGAWNGSANSFFFNNTTHELWYSANGTGTDKVDLAHVSTGIPTAAAVHTF</sequence>
<feature type="domain" description="DUF5801" evidence="1">
    <location>
        <begin position="1087"/>
        <end position="1241"/>
    </location>
</feature>
<dbReference type="InterPro" id="IPR001343">
    <property type="entry name" value="Hemolysn_Ca-bd"/>
</dbReference>
<dbReference type="RefSeq" id="WP_145662683.1">
    <property type="nucleotide sequence ID" value="NZ_VITK01000004.1"/>
</dbReference>
<feature type="domain" description="DUF5801" evidence="1">
    <location>
        <begin position="2857"/>
        <end position="3011"/>
    </location>
</feature>
<feature type="domain" description="DUF5801" evidence="1">
    <location>
        <begin position="733"/>
        <end position="887"/>
    </location>
</feature>
<feature type="domain" description="DUF5801" evidence="1">
    <location>
        <begin position="1618"/>
        <end position="1772"/>
    </location>
</feature>
<dbReference type="PROSITE" id="PS00330">
    <property type="entry name" value="HEMOLYSIN_CALCIUM"/>
    <property type="match status" value="1"/>
</dbReference>
<dbReference type="InterPro" id="IPR018511">
    <property type="entry name" value="Hemolysin-typ_Ca-bd_CS"/>
</dbReference>
<evidence type="ECO:0000313" key="3">
    <source>
        <dbReference type="Proteomes" id="UP000319949"/>
    </source>
</evidence>
<dbReference type="GO" id="GO:0005509">
    <property type="term" value="F:calcium ion binding"/>
    <property type="evidence" value="ECO:0007669"/>
    <property type="project" value="InterPro"/>
</dbReference>
<feature type="domain" description="DUF5801" evidence="1">
    <location>
        <begin position="3212"/>
        <end position="3352"/>
    </location>
</feature>
<evidence type="ECO:0000259" key="1">
    <source>
        <dbReference type="Pfam" id="PF19116"/>
    </source>
</evidence>
<feature type="domain" description="DUF5801" evidence="1">
    <location>
        <begin position="910"/>
        <end position="1064"/>
    </location>
</feature>
<protein>
    <recommendedName>
        <fullName evidence="1">DUF5801 domain-containing protein</fullName>
    </recommendedName>
</protein>
<dbReference type="STRING" id="1803665.GCA_001641335_07991"/>
<name>A0A560DPV6_9BRAD</name>
<feature type="domain" description="DUF5801" evidence="1">
    <location>
        <begin position="1972"/>
        <end position="2126"/>
    </location>
</feature>
<feature type="domain" description="DUF5801" evidence="1">
    <location>
        <begin position="1441"/>
        <end position="1595"/>
    </location>
</feature>
<dbReference type="Proteomes" id="UP000319949">
    <property type="component" value="Unassembled WGS sequence"/>
</dbReference>
<dbReference type="Pfam" id="PF00353">
    <property type="entry name" value="HemolysinCabind"/>
    <property type="match status" value="1"/>
</dbReference>
<feature type="domain" description="DUF5801" evidence="1">
    <location>
        <begin position="2680"/>
        <end position="2834"/>
    </location>
</feature>